<keyword evidence="1" id="KW-0732">Signal</keyword>
<evidence type="ECO:0000313" key="3">
    <source>
        <dbReference type="Proteomes" id="UP000594262"/>
    </source>
</evidence>
<sequence length="185" mass="21029">MMKIFILSCVLAITIGAEEEQDFTINQKLHRIQEVATKEGTAGASMPPLNANYGVEKAFGNADWAYGYRSNAKYGNLPAMVWYHFRTEFEPAEVTFRSMGVPGETANQYQLVGTNDEHCNQYSAWTILCENLTNIPVKTRYSSQRCEVGQFHNRRYKCVGIRILGTSYDNTPYVGLGNIRFFKRV</sequence>
<proteinExistence type="predicted"/>
<dbReference type="RefSeq" id="XP_066933661.1">
    <property type="nucleotide sequence ID" value="XM_067077560.1"/>
</dbReference>
<accession>A0A7M5V3I9</accession>
<organism evidence="2 3">
    <name type="scientific">Clytia hemisphaerica</name>
    <dbReference type="NCBI Taxonomy" id="252671"/>
    <lineage>
        <taxon>Eukaryota</taxon>
        <taxon>Metazoa</taxon>
        <taxon>Cnidaria</taxon>
        <taxon>Hydrozoa</taxon>
        <taxon>Hydroidolina</taxon>
        <taxon>Leptothecata</taxon>
        <taxon>Obeliida</taxon>
        <taxon>Clytiidae</taxon>
        <taxon>Clytia</taxon>
    </lineage>
</organism>
<feature type="signal peptide" evidence="1">
    <location>
        <begin position="1"/>
        <end position="16"/>
    </location>
</feature>
<keyword evidence="3" id="KW-1185">Reference proteome</keyword>
<feature type="chain" id="PRO_5029588381" evidence="1">
    <location>
        <begin position="17"/>
        <end position="185"/>
    </location>
</feature>
<dbReference type="Proteomes" id="UP000594262">
    <property type="component" value="Unplaced"/>
</dbReference>
<evidence type="ECO:0000313" key="2">
    <source>
        <dbReference type="EnsemblMetazoa" id="CLYHEMP010716.1"/>
    </source>
</evidence>
<reference evidence="2" key="1">
    <citation type="submission" date="2021-01" db="UniProtKB">
        <authorList>
            <consortium name="EnsemblMetazoa"/>
        </authorList>
    </citation>
    <scope>IDENTIFICATION</scope>
</reference>
<dbReference type="AlphaFoldDB" id="A0A7M5V3I9"/>
<dbReference type="GeneID" id="136821325"/>
<dbReference type="EnsemblMetazoa" id="CLYHEMT010716.1">
    <property type="protein sequence ID" value="CLYHEMP010716.1"/>
    <property type="gene ID" value="CLYHEMG010716"/>
</dbReference>
<evidence type="ECO:0000256" key="1">
    <source>
        <dbReference type="SAM" id="SignalP"/>
    </source>
</evidence>
<name>A0A7M5V3I9_9CNID</name>
<protein>
    <submittedName>
        <fullName evidence="2">Uncharacterized protein</fullName>
    </submittedName>
</protein>